<protein>
    <submittedName>
        <fullName evidence="1">Uncharacterized protein</fullName>
    </submittedName>
</protein>
<accession>A0ACB9QJY8</accession>
<evidence type="ECO:0000313" key="2">
    <source>
        <dbReference type="Proteomes" id="UP001057402"/>
    </source>
</evidence>
<gene>
    <name evidence="1" type="ORF">MLD38_021740</name>
</gene>
<keyword evidence="2" id="KW-1185">Reference proteome</keyword>
<evidence type="ECO:0000313" key="1">
    <source>
        <dbReference type="EMBL" id="KAI4365782.1"/>
    </source>
</evidence>
<dbReference type="EMBL" id="CM042885">
    <property type="protein sequence ID" value="KAI4365782.1"/>
    <property type="molecule type" value="Genomic_DNA"/>
</dbReference>
<sequence length="340" mass="39506">MRPQILRSSTSDGALSRVFVISDLHTDYPENMDWVKSLSTVKYNRDALIVAGDVAETYKNFVSTMSLLKDRFEHVFYVPGNHDAWCRRESENYESSLEKLDCLRNACRRLGVTIDPAIIDCLGIIPLYSWYHESFDREDEIAAFRIPPLEMACKDYYACKWPEELSNKDESLAAFFDSMNNSKQDAIEDIQRKCSQIITFSHFVPRQELCPEKRMLFYPNLPKIIGSDCLEARIRSVHGQEGGPSACHVFGHTHFCWDAVLDGIRYVQAPLAYPREQKRRMNGGEGWLPFCVYSDGEFSDRLYPCYWSDYYSVNPREPHNTELAPWVARFYSRRLTSRMT</sequence>
<comment type="caution">
    <text evidence="1">The sequence shown here is derived from an EMBL/GenBank/DDBJ whole genome shotgun (WGS) entry which is preliminary data.</text>
</comment>
<proteinExistence type="predicted"/>
<dbReference type="Proteomes" id="UP001057402">
    <property type="component" value="Chromosome 6"/>
</dbReference>
<organism evidence="1 2">
    <name type="scientific">Melastoma candidum</name>
    <dbReference type="NCBI Taxonomy" id="119954"/>
    <lineage>
        <taxon>Eukaryota</taxon>
        <taxon>Viridiplantae</taxon>
        <taxon>Streptophyta</taxon>
        <taxon>Embryophyta</taxon>
        <taxon>Tracheophyta</taxon>
        <taxon>Spermatophyta</taxon>
        <taxon>Magnoliopsida</taxon>
        <taxon>eudicotyledons</taxon>
        <taxon>Gunneridae</taxon>
        <taxon>Pentapetalae</taxon>
        <taxon>rosids</taxon>
        <taxon>malvids</taxon>
        <taxon>Myrtales</taxon>
        <taxon>Melastomataceae</taxon>
        <taxon>Melastomatoideae</taxon>
        <taxon>Melastomateae</taxon>
        <taxon>Melastoma</taxon>
    </lineage>
</organism>
<name>A0ACB9QJY8_9MYRT</name>
<reference evidence="2" key="1">
    <citation type="journal article" date="2023" name="Front. Plant Sci.">
        <title>Chromosomal-level genome assembly of Melastoma candidum provides insights into trichome evolution.</title>
        <authorList>
            <person name="Zhong Y."/>
            <person name="Wu W."/>
            <person name="Sun C."/>
            <person name="Zou P."/>
            <person name="Liu Y."/>
            <person name="Dai S."/>
            <person name="Zhou R."/>
        </authorList>
    </citation>
    <scope>NUCLEOTIDE SEQUENCE [LARGE SCALE GENOMIC DNA]</scope>
</reference>